<organism evidence="2 3">
    <name type="scientific">Candidatus Liberibacter europaeus</name>
    <dbReference type="NCBI Taxonomy" id="744859"/>
    <lineage>
        <taxon>Bacteria</taxon>
        <taxon>Pseudomonadati</taxon>
        <taxon>Pseudomonadota</taxon>
        <taxon>Alphaproteobacteria</taxon>
        <taxon>Hyphomicrobiales</taxon>
        <taxon>Rhizobiaceae</taxon>
        <taxon>Liberibacter</taxon>
    </lineage>
</organism>
<proteinExistence type="predicted"/>
<dbReference type="PROSITE" id="PS51502">
    <property type="entry name" value="S_R_A_B_BARREL"/>
    <property type="match status" value="1"/>
</dbReference>
<feature type="domain" description="Stress-response A/B barrel" evidence="1">
    <location>
        <begin position="2"/>
        <end position="91"/>
    </location>
</feature>
<gene>
    <name evidence="2" type="ORF">C4617_00380</name>
</gene>
<evidence type="ECO:0000313" key="3">
    <source>
        <dbReference type="Proteomes" id="UP000240811"/>
    </source>
</evidence>
<evidence type="ECO:0000259" key="1">
    <source>
        <dbReference type="PROSITE" id="PS51502"/>
    </source>
</evidence>
<dbReference type="InterPro" id="IPR013097">
    <property type="entry name" value="Dabb"/>
</dbReference>
<dbReference type="Gene3D" id="3.30.70.100">
    <property type="match status" value="1"/>
</dbReference>
<name>A0A2T4VZ92_9HYPH</name>
<dbReference type="Proteomes" id="UP000240811">
    <property type="component" value="Unassembled WGS sequence"/>
</dbReference>
<dbReference type="AlphaFoldDB" id="A0A2T4VZ92"/>
<dbReference type="EMBL" id="PSQJ01000001">
    <property type="protein sequence ID" value="PTL87078.1"/>
    <property type="molecule type" value="Genomic_DNA"/>
</dbReference>
<dbReference type="SMART" id="SM00886">
    <property type="entry name" value="Dabb"/>
    <property type="match status" value="1"/>
</dbReference>
<dbReference type="InterPro" id="IPR011008">
    <property type="entry name" value="Dimeric_a/b-barrel"/>
</dbReference>
<dbReference type="SUPFAM" id="SSF54909">
    <property type="entry name" value="Dimeric alpha+beta barrel"/>
    <property type="match status" value="1"/>
</dbReference>
<accession>A0A2T4VZ92</accession>
<dbReference type="Pfam" id="PF07876">
    <property type="entry name" value="Dabb"/>
    <property type="match status" value="1"/>
</dbReference>
<sequence>MIRHIVFFTVLPENYELVRSGLSVLVDIPHARLIEIGDNLCIDNWSKEVDLIVYGEFDDQESLDAFKRDPLYKSSILKVKDFRKLRFVADYDTNYSVRSPK</sequence>
<evidence type="ECO:0000313" key="2">
    <source>
        <dbReference type="EMBL" id="PTL87078.1"/>
    </source>
</evidence>
<comment type="caution">
    <text evidence="2">The sequence shown here is derived from an EMBL/GenBank/DDBJ whole genome shotgun (WGS) entry which is preliminary data.</text>
</comment>
<protein>
    <submittedName>
        <fullName evidence="2">Stress responsive protein</fullName>
    </submittedName>
</protein>
<reference evidence="3" key="1">
    <citation type="submission" date="2018-02" db="EMBL/GenBank/DDBJ databases">
        <title>Genome sequence of Candidatus Liberibacter europaeus.</title>
        <authorList>
            <person name="Frampton R.A."/>
            <person name="Thompson S.M."/>
            <person name="David C."/>
            <person name="Addison S.M."/>
            <person name="Smith G.R."/>
        </authorList>
    </citation>
    <scope>NUCLEOTIDE SEQUENCE [LARGE SCALE GENOMIC DNA]</scope>
</reference>